<reference evidence="2 3" key="1">
    <citation type="submission" date="2010-07" db="EMBL/GenBank/DDBJ databases">
        <title>The draft genome of Paenibacillus curdlanolyticus YK9.</title>
        <authorList>
            <consortium name="US DOE Joint Genome Institute (JGI-PGF)"/>
            <person name="Lucas S."/>
            <person name="Copeland A."/>
            <person name="Lapidus A."/>
            <person name="Cheng J.-F."/>
            <person name="Bruce D."/>
            <person name="Goodwin L."/>
            <person name="Pitluck S."/>
            <person name="Land M.L."/>
            <person name="Hauser L."/>
            <person name="Chang Y.-J."/>
            <person name="Jeffries C."/>
            <person name="Anderson I.J."/>
            <person name="Johnson E."/>
            <person name="Loganathan U."/>
            <person name="Mulhopadhyay B."/>
            <person name="Kyrpides N."/>
            <person name="Woyke T.J."/>
        </authorList>
    </citation>
    <scope>NUCLEOTIDE SEQUENCE [LARGE SCALE GENOMIC DNA]</scope>
    <source>
        <strain evidence="2 3">YK9</strain>
    </source>
</reference>
<dbReference type="SUPFAM" id="SSF51126">
    <property type="entry name" value="Pectin lyase-like"/>
    <property type="match status" value="2"/>
</dbReference>
<name>E0I7C3_9BACL</name>
<dbReference type="InterPro" id="IPR007742">
    <property type="entry name" value="NosD_dom"/>
</dbReference>
<dbReference type="EMBL" id="AEDD01000003">
    <property type="protein sequence ID" value="EFM11939.1"/>
    <property type="molecule type" value="Genomic_DNA"/>
</dbReference>
<dbReference type="Proteomes" id="UP000005387">
    <property type="component" value="Unassembled WGS sequence"/>
</dbReference>
<evidence type="ECO:0000259" key="1">
    <source>
        <dbReference type="Pfam" id="PF05048"/>
    </source>
</evidence>
<dbReference type="InterPro" id="IPR006626">
    <property type="entry name" value="PbH1"/>
</dbReference>
<dbReference type="OrthoDB" id="2498841at2"/>
<dbReference type="SMART" id="SM00710">
    <property type="entry name" value="PbH1"/>
    <property type="match status" value="8"/>
</dbReference>
<evidence type="ECO:0000313" key="3">
    <source>
        <dbReference type="Proteomes" id="UP000005387"/>
    </source>
</evidence>
<keyword evidence="3" id="KW-1185">Reference proteome</keyword>
<organism evidence="2 3">
    <name type="scientific">Paenibacillus curdlanolyticus YK9</name>
    <dbReference type="NCBI Taxonomy" id="717606"/>
    <lineage>
        <taxon>Bacteria</taxon>
        <taxon>Bacillati</taxon>
        <taxon>Bacillota</taxon>
        <taxon>Bacilli</taxon>
        <taxon>Bacillales</taxon>
        <taxon>Paenibacillaceae</taxon>
        <taxon>Paenibacillus</taxon>
    </lineage>
</organism>
<dbReference type="RefSeq" id="WP_006037558.1">
    <property type="nucleotide sequence ID" value="NZ_AEDD01000003.1"/>
</dbReference>
<gene>
    <name evidence="2" type="ORF">PaecuDRAFT_1547</name>
</gene>
<evidence type="ECO:0000313" key="2">
    <source>
        <dbReference type="EMBL" id="EFM11939.1"/>
    </source>
</evidence>
<dbReference type="InterPro" id="IPR011050">
    <property type="entry name" value="Pectin_lyase_fold/virulence"/>
</dbReference>
<feature type="domain" description="Periplasmic copper-binding protein NosD beta helix" evidence="1">
    <location>
        <begin position="62"/>
        <end position="231"/>
    </location>
</feature>
<dbReference type="eggNOG" id="ENOG5030IUN">
    <property type="taxonomic scope" value="Bacteria"/>
</dbReference>
<dbReference type="STRING" id="717606.PaecuDRAFT_1547"/>
<dbReference type="Pfam" id="PF05048">
    <property type="entry name" value="NosD"/>
    <property type="match status" value="1"/>
</dbReference>
<dbReference type="Gene3D" id="2.160.20.10">
    <property type="entry name" value="Single-stranded right-handed beta-helix, Pectin lyase-like"/>
    <property type="match status" value="1"/>
</dbReference>
<proteinExistence type="predicted"/>
<dbReference type="InterPro" id="IPR012334">
    <property type="entry name" value="Pectin_lyas_fold"/>
</dbReference>
<dbReference type="AlphaFoldDB" id="E0I7C3"/>
<protein>
    <recommendedName>
        <fullName evidence="1">Periplasmic copper-binding protein NosD beta helix domain-containing protein</fullName>
    </recommendedName>
</protein>
<sequence>MSSKKTVNMNLHDWNPNEAFTVEELAYNFEAIDSEFRVRGINANWKGAKGDGITDDTVALTNAFNTLKSGDCLVFPPGAYYKTTRAGFLYTFSGKKDLRIEGNGATIEVIEQGLSFTYCDGLTVSGLKVVRSSQALWGAAKTGLYFGYCSNTDVSRNEVSKFTDGIGMNDCRIFRIYKNTLHHLGEEPVVTRTSKQVEIEDNEVFAYLGDGILNKGTTDLIIARNFLHDPINKDLDAVMWETMSGGNAAAPAHGGGITCNAESGAHSNDNMTIEDNRIFDTAFGIILSGLTVAKVMKNRLVNVVTTAITVSDNPNFNPYLVPGWDIDISYNTVQGLAKKNPRAVIQVRTGAVTVNYATIAFNRIYPDGPHKAIFVSGDVLVTGNTIKGAEVGIELLNGAKASNNFILDAYQPEVGRSLSLYDHSSAVQNTIKSSVPVIVSGKNIIMALNTISNSSLTLYAVFLQADAEGNQIINNSITSSGLKEIKGASSDWRDKNTYYGCISRAGVQYCFPPAAPRISVRPTTIDTGLIPGITYLDNVIGKPIVWSGSKWIESNSGKALFNGDGQTVTVVIPHGLSVRPTSYFVNAASQDSGIARVRDIDANAQYIVVRFETAPIAGVNNVALTWFAESK</sequence>
<accession>E0I7C3</accession>